<evidence type="ECO:0000256" key="5">
    <source>
        <dbReference type="ARBA" id="ARBA00034313"/>
    </source>
</evidence>
<feature type="transmembrane region" description="Helical" evidence="8">
    <location>
        <begin position="609"/>
        <end position="629"/>
    </location>
</feature>
<feature type="compositionally biased region" description="Basic and acidic residues" evidence="7">
    <location>
        <begin position="646"/>
        <end position="665"/>
    </location>
</feature>
<evidence type="ECO:0000256" key="8">
    <source>
        <dbReference type="SAM" id="Phobius"/>
    </source>
</evidence>
<feature type="region of interest" description="Disordered" evidence="7">
    <location>
        <begin position="143"/>
        <end position="197"/>
    </location>
</feature>
<feature type="compositionally biased region" description="Acidic residues" evidence="7">
    <location>
        <begin position="143"/>
        <end position="170"/>
    </location>
</feature>
<evidence type="ECO:0000256" key="6">
    <source>
        <dbReference type="SAM" id="Coils"/>
    </source>
</evidence>
<organism evidence="9 10">
    <name type="scientific">Recurvomyces mirabilis</name>
    <dbReference type="NCBI Taxonomy" id="574656"/>
    <lineage>
        <taxon>Eukaryota</taxon>
        <taxon>Fungi</taxon>
        <taxon>Dikarya</taxon>
        <taxon>Ascomycota</taxon>
        <taxon>Pezizomycotina</taxon>
        <taxon>Dothideomycetes</taxon>
        <taxon>Dothideomycetidae</taxon>
        <taxon>Mycosphaerellales</taxon>
        <taxon>Teratosphaeriaceae</taxon>
        <taxon>Recurvomyces</taxon>
    </lineage>
</organism>
<evidence type="ECO:0000256" key="2">
    <source>
        <dbReference type="ARBA" id="ARBA00022692"/>
    </source>
</evidence>
<comment type="similarity">
    <text evidence="5">Belongs to the anthrone oxygenase family.</text>
</comment>
<dbReference type="InterPro" id="IPR013901">
    <property type="entry name" value="Anthrone_oxy"/>
</dbReference>
<dbReference type="Proteomes" id="UP001274830">
    <property type="component" value="Unassembled WGS sequence"/>
</dbReference>
<keyword evidence="2 8" id="KW-0812">Transmembrane</keyword>
<gene>
    <name evidence="9" type="ORF">LTR78_010133</name>
</gene>
<evidence type="ECO:0000256" key="7">
    <source>
        <dbReference type="SAM" id="MobiDB-lite"/>
    </source>
</evidence>
<evidence type="ECO:0000256" key="3">
    <source>
        <dbReference type="ARBA" id="ARBA00022989"/>
    </source>
</evidence>
<dbReference type="GO" id="GO:0016020">
    <property type="term" value="C:membrane"/>
    <property type="evidence" value="ECO:0007669"/>
    <property type="project" value="UniProtKB-SubCell"/>
</dbReference>
<reference evidence="9" key="1">
    <citation type="submission" date="2023-07" db="EMBL/GenBank/DDBJ databases">
        <title>Black Yeasts Isolated from many extreme environments.</title>
        <authorList>
            <person name="Coleine C."/>
            <person name="Stajich J.E."/>
            <person name="Selbmann L."/>
        </authorList>
    </citation>
    <scope>NUCLEOTIDE SEQUENCE</scope>
    <source>
        <strain evidence="9">CCFEE 5485</strain>
    </source>
</reference>
<keyword evidence="6" id="KW-0175">Coiled coil</keyword>
<proteinExistence type="inferred from homology"/>
<keyword evidence="4 8" id="KW-0472">Membrane</keyword>
<feature type="region of interest" description="Disordered" evidence="7">
    <location>
        <begin position="1"/>
        <end position="31"/>
    </location>
</feature>
<feature type="compositionally biased region" description="Polar residues" evidence="7">
    <location>
        <begin position="672"/>
        <end position="691"/>
    </location>
</feature>
<comment type="caution">
    <text evidence="9">The sequence shown here is derived from an EMBL/GenBank/DDBJ whole genome shotgun (WGS) entry which is preliminary data.</text>
</comment>
<dbReference type="EMBL" id="JAUTXT010000066">
    <property type="protein sequence ID" value="KAK3669961.1"/>
    <property type="molecule type" value="Genomic_DNA"/>
</dbReference>
<comment type="subcellular location">
    <subcellularLocation>
        <location evidence="1">Membrane</location>
        <topology evidence="1">Multi-pass membrane protein</topology>
    </subcellularLocation>
</comment>
<feature type="transmembrane region" description="Helical" evidence="8">
    <location>
        <begin position="569"/>
        <end position="589"/>
    </location>
</feature>
<protein>
    <submittedName>
        <fullName evidence="9">Uncharacterized protein</fullName>
    </submittedName>
</protein>
<feature type="compositionally biased region" description="Acidic residues" evidence="7">
    <location>
        <begin position="178"/>
        <end position="197"/>
    </location>
</feature>
<feature type="region of interest" description="Disordered" evidence="7">
    <location>
        <begin position="223"/>
        <end position="242"/>
    </location>
</feature>
<feature type="coiled-coil region" evidence="6">
    <location>
        <begin position="86"/>
        <end position="120"/>
    </location>
</feature>
<name>A0AAE0TSK8_9PEZI</name>
<evidence type="ECO:0000313" key="10">
    <source>
        <dbReference type="Proteomes" id="UP001274830"/>
    </source>
</evidence>
<accession>A0AAE0TSK8</accession>
<feature type="region of interest" description="Disordered" evidence="7">
    <location>
        <begin position="646"/>
        <end position="696"/>
    </location>
</feature>
<sequence length="729" mass="80343">MAKRKRDGQAAGRPSVQVEPHHLYLPDNQQTRSVVRPSQVLPAMAPYHLAIDFEQWEKCKTHQCEHHAPRNFPWGHILQPQFYEARHESTAQLRKLQATIKNLRRENEMIRDDLEEYHRMFELEERPGVAQIIEVDMQDVVEDSVDGEDDEKESEGEEAAGTGSEEEQVEVEGHTSAEEGEADEESSEEETEDEPLEGEEIVADVAEVPNLHDEQMVDIKAKAGNKPESSAAVDDPSHTEEGLQAIQADTEVVDEVYESAAEDVMAHDHPVLLPPLLATDLNAGDNFDRRFKNGEASTTDIAATPHGLPMIPRHASPAQPAVAQVFIVIFRTLREEGDDLCELQGAFTSIVSANEAAHSVLRSLVPYLEDDEIYDKPPSELLWPNASHLGMPERRYTSDGEIRLSVDHKDLGMTFVSVVRQDLDVMPVESFQDNSAAIEQNQIPTRPGHQWDWPTDRQSTAIREHSGCGGLRKGSDDERNRSEPQPYVMAHQFTFDSTFMGKATDRIHMAIFNMASTTTATQIFSITTSLLAAGSLTTTSLIEIPQLQSQPASRALPQLRWYFSRGSHIFPQAAGLSAAGFIYLAINALPPNQLSNTLTYALQGGKVSGYLAAAALSFGIAPVTMFLMIPTNFAIIKMNEELGGARSEKSAKQGGAKPKDRKAEDALDGEDQANQFTDLSGPQSKTTQDSSPEQDRKARELLGKFAQLNGLRAALMLAGGVVGLWTALA</sequence>
<evidence type="ECO:0000256" key="1">
    <source>
        <dbReference type="ARBA" id="ARBA00004141"/>
    </source>
</evidence>
<dbReference type="PANTHER" id="PTHR35042:SF1">
    <property type="entry name" value="DUF1772-DOMAIN-CONTAINING PROTEIN"/>
    <property type="match status" value="1"/>
</dbReference>
<keyword evidence="3 8" id="KW-1133">Transmembrane helix</keyword>
<dbReference type="Pfam" id="PF08592">
    <property type="entry name" value="Anthrone_oxy"/>
    <property type="match status" value="1"/>
</dbReference>
<dbReference type="AlphaFoldDB" id="A0AAE0TSK8"/>
<dbReference type="PANTHER" id="PTHR35042">
    <property type="entry name" value="ANTHRONE OXYGENASE ENCC"/>
    <property type="match status" value="1"/>
</dbReference>
<evidence type="ECO:0000313" key="9">
    <source>
        <dbReference type="EMBL" id="KAK3669961.1"/>
    </source>
</evidence>
<keyword evidence="10" id="KW-1185">Reference proteome</keyword>
<evidence type="ECO:0000256" key="4">
    <source>
        <dbReference type="ARBA" id="ARBA00023136"/>
    </source>
</evidence>